<evidence type="ECO:0000256" key="3">
    <source>
        <dbReference type="ARBA" id="ARBA00023125"/>
    </source>
</evidence>
<feature type="domain" description="TF-B3" evidence="6">
    <location>
        <begin position="15"/>
        <end position="108"/>
    </location>
</feature>
<evidence type="ECO:0000256" key="4">
    <source>
        <dbReference type="ARBA" id="ARBA00023163"/>
    </source>
</evidence>
<evidence type="ECO:0000313" key="8">
    <source>
        <dbReference type="Proteomes" id="UP000289340"/>
    </source>
</evidence>
<dbReference type="PROSITE" id="PS50863">
    <property type="entry name" value="B3"/>
    <property type="match status" value="3"/>
</dbReference>
<dbReference type="GO" id="GO:0005634">
    <property type="term" value="C:nucleus"/>
    <property type="evidence" value="ECO:0007669"/>
    <property type="project" value="UniProtKB-SubCell"/>
</dbReference>
<keyword evidence="2" id="KW-0805">Transcription regulation</keyword>
<dbReference type="CDD" id="cd10017">
    <property type="entry name" value="B3_DNA"/>
    <property type="match status" value="2"/>
</dbReference>
<dbReference type="Proteomes" id="UP000289340">
    <property type="component" value="Chromosome 9"/>
</dbReference>
<dbReference type="InterPro" id="IPR015300">
    <property type="entry name" value="DNA-bd_pseudobarrel_sf"/>
</dbReference>
<dbReference type="InterPro" id="IPR003340">
    <property type="entry name" value="B3_DNA-bd"/>
</dbReference>
<gene>
    <name evidence="7" type="ORF">D0Y65_023866</name>
</gene>
<keyword evidence="8" id="KW-1185">Reference proteome</keyword>
<protein>
    <submittedName>
        <fullName evidence="7">B3 domain-containing transcription factor VRN1</fullName>
    </submittedName>
</protein>
<keyword evidence="4" id="KW-0804">Transcription</keyword>
<dbReference type="PANTHER" id="PTHR31920">
    <property type="entry name" value="B3 DOMAIN-CONTAINING"/>
    <property type="match status" value="1"/>
</dbReference>
<feature type="domain" description="TF-B3" evidence="6">
    <location>
        <begin position="340"/>
        <end position="379"/>
    </location>
</feature>
<evidence type="ECO:0000256" key="1">
    <source>
        <dbReference type="ARBA" id="ARBA00004123"/>
    </source>
</evidence>
<comment type="caution">
    <text evidence="7">The sequence shown here is derived from an EMBL/GenBank/DDBJ whole genome shotgun (WGS) entry which is preliminary data.</text>
</comment>
<keyword evidence="5" id="KW-0539">Nucleus</keyword>
<reference evidence="7 8" key="1">
    <citation type="submission" date="2018-09" db="EMBL/GenBank/DDBJ databases">
        <title>A high-quality reference genome of wild soybean provides a powerful tool to mine soybean genomes.</title>
        <authorList>
            <person name="Xie M."/>
            <person name="Chung C.Y.L."/>
            <person name="Li M.-W."/>
            <person name="Wong F.-L."/>
            <person name="Chan T.-F."/>
            <person name="Lam H.-M."/>
        </authorList>
    </citation>
    <scope>NUCLEOTIDE SEQUENCE [LARGE SCALE GENOMIC DNA]</scope>
    <source>
        <strain evidence="8">cv. W05</strain>
        <tissue evidence="7">Hypocotyl of etiolated seedlings</tissue>
    </source>
</reference>
<evidence type="ECO:0000256" key="5">
    <source>
        <dbReference type="ARBA" id="ARBA00023242"/>
    </source>
</evidence>
<feature type="domain" description="TF-B3" evidence="6">
    <location>
        <begin position="236"/>
        <end position="328"/>
    </location>
</feature>
<evidence type="ECO:0000256" key="2">
    <source>
        <dbReference type="ARBA" id="ARBA00023015"/>
    </source>
</evidence>
<dbReference type="SUPFAM" id="SSF101936">
    <property type="entry name" value="DNA-binding pseudobarrel domain"/>
    <property type="match status" value="3"/>
</dbReference>
<dbReference type="EMBL" id="QZWG01000009">
    <property type="protein sequence ID" value="RZB91642.1"/>
    <property type="molecule type" value="Genomic_DNA"/>
</dbReference>
<dbReference type="AlphaFoldDB" id="A0A445IZV0"/>
<keyword evidence="3" id="KW-0238">DNA-binding</keyword>
<dbReference type="Pfam" id="PF02362">
    <property type="entry name" value="B3"/>
    <property type="match status" value="3"/>
</dbReference>
<sequence length="384" mass="43539">MTSACNKNPKPIAVRFFKNIFRASLAHGLLKLPTIFTKKYGDGMSNPVSLKSPDSTRWKIYWTKHDGEIWFQKGWKEYATYYGLDHGHLLFFEYEGTSHFNVHIFDTSAVEIDYPSNGTHHGKDSSHVEISDDPVEILDEKFSCQKTREKSTVSSPQPTKKMKAGLTTNVKKRPNVVNLHRHVQIRSIKSQKAKFVKHELDEDESRGIFHTERPKGEQLTSTALNRATAFRSENPSFKLVMNPSFIYGDYLEIPPEFAEIYLKKTHAVVILEVLEGRTWPVICSAPTITGGWHKFASENHLNVGDVCVFELIQKIQGLAFKVSIFRGAEEPSCPISQGTLSAGWPLFARENKLEPGDVCVFELVNREDATLEVHVFRGDGNTMH</sequence>
<dbReference type="PANTHER" id="PTHR31920:SF108">
    <property type="entry name" value="B3 DOMAIN-CONTAINING TRANSCRIPTION FACTOR VRN1-LIKE"/>
    <property type="match status" value="1"/>
</dbReference>
<evidence type="ECO:0000259" key="6">
    <source>
        <dbReference type="PROSITE" id="PS50863"/>
    </source>
</evidence>
<dbReference type="Gene3D" id="2.40.330.10">
    <property type="entry name" value="DNA-binding pseudobarrel domain"/>
    <property type="match status" value="3"/>
</dbReference>
<comment type="subcellular location">
    <subcellularLocation>
        <location evidence="1">Nucleus</location>
    </subcellularLocation>
</comment>
<dbReference type="GO" id="GO:0003677">
    <property type="term" value="F:DNA binding"/>
    <property type="evidence" value="ECO:0007669"/>
    <property type="project" value="UniProtKB-KW"/>
</dbReference>
<dbReference type="InterPro" id="IPR050655">
    <property type="entry name" value="Plant_B3_domain"/>
</dbReference>
<accession>A0A445IZV0</accession>
<organism evidence="7 8">
    <name type="scientific">Glycine soja</name>
    <name type="common">Wild soybean</name>
    <dbReference type="NCBI Taxonomy" id="3848"/>
    <lineage>
        <taxon>Eukaryota</taxon>
        <taxon>Viridiplantae</taxon>
        <taxon>Streptophyta</taxon>
        <taxon>Embryophyta</taxon>
        <taxon>Tracheophyta</taxon>
        <taxon>Spermatophyta</taxon>
        <taxon>Magnoliopsida</taxon>
        <taxon>eudicotyledons</taxon>
        <taxon>Gunneridae</taxon>
        <taxon>Pentapetalae</taxon>
        <taxon>rosids</taxon>
        <taxon>fabids</taxon>
        <taxon>Fabales</taxon>
        <taxon>Fabaceae</taxon>
        <taxon>Papilionoideae</taxon>
        <taxon>50 kb inversion clade</taxon>
        <taxon>NPAAA clade</taxon>
        <taxon>indigoferoid/millettioid clade</taxon>
        <taxon>Phaseoleae</taxon>
        <taxon>Glycine</taxon>
        <taxon>Glycine subgen. Soja</taxon>
    </lineage>
</organism>
<name>A0A445IZV0_GLYSO</name>
<proteinExistence type="predicted"/>
<evidence type="ECO:0000313" key="7">
    <source>
        <dbReference type="EMBL" id="RZB91642.1"/>
    </source>
</evidence>
<dbReference type="SMART" id="SM01019">
    <property type="entry name" value="B3"/>
    <property type="match status" value="2"/>
</dbReference>